<gene>
    <name evidence="2" type="ORF">QF035_010681</name>
</gene>
<dbReference type="EMBL" id="JAUSZI010000002">
    <property type="protein sequence ID" value="MDQ1033099.1"/>
    <property type="molecule type" value="Genomic_DNA"/>
</dbReference>
<name>A0ABU0TE71_9ACTN</name>
<dbReference type="InterPro" id="IPR027417">
    <property type="entry name" value="P-loop_NTPase"/>
</dbReference>
<proteinExistence type="predicted"/>
<feature type="region of interest" description="Disordered" evidence="1">
    <location>
        <begin position="119"/>
        <end position="168"/>
    </location>
</feature>
<feature type="compositionally biased region" description="Polar residues" evidence="1">
    <location>
        <begin position="158"/>
        <end position="168"/>
    </location>
</feature>
<evidence type="ECO:0000256" key="1">
    <source>
        <dbReference type="SAM" id="MobiDB-lite"/>
    </source>
</evidence>
<comment type="caution">
    <text evidence="2">The sequence shown here is derived from an EMBL/GenBank/DDBJ whole genome shotgun (WGS) entry which is preliminary data.</text>
</comment>
<dbReference type="Proteomes" id="UP001230328">
    <property type="component" value="Unassembled WGS sequence"/>
</dbReference>
<accession>A0ABU0TE71</accession>
<dbReference type="Gene3D" id="3.40.50.300">
    <property type="entry name" value="P-loop containing nucleotide triphosphate hydrolases"/>
    <property type="match status" value="1"/>
</dbReference>
<reference evidence="2 3" key="1">
    <citation type="submission" date="2023-07" db="EMBL/GenBank/DDBJ databases">
        <title>Comparative genomics of wheat-associated soil bacteria to identify genetic determinants of phenazine resistance.</title>
        <authorList>
            <person name="Mouncey N."/>
        </authorList>
    </citation>
    <scope>NUCLEOTIDE SEQUENCE [LARGE SCALE GENOMIC DNA]</scope>
    <source>
        <strain evidence="2 3">V2I4</strain>
    </source>
</reference>
<organism evidence="2 3">
    <name type="scientific">Streptomyces umbrinus</name>
    <dbReference type="NCBI Taxonomy" id="67370"/>
    <lineage>
        <taxon>Bacteria</taxon>
        <taxon>Bacillati</taxon>
        <taxon>Actinomycetota</taxon>
        <taxon>Actinomycetes</taxon>
        <taxon>Kitasatosporales</taxon>
        <taxon>Streptomycetaceae</taxon>
        <taxon>Streptomyces</taxon>
        <taxon>Streptomyces phaeochromogenes group</taxon>
    </lineage>
</organism>
<dbReference type="Pfam" id="PF13604">
    <property type="entry name" value="AAA_30"/>
    <property type="match status" value="1"/>
</dbReference>
<evidence type="ECO:0000313" key="3">
    <source>
        <dbReference type="Proteomes" id="UP001230328"/>
    </source>
</evidence>
<keyword evidence="3" id="KW-1185">Reference proteome</keyword>
<evidence type="ECO:0000313" key="2">
    <source>
        <dbReference type="EMBL" id="MDQ1033099.1"/>
    </source>
</evidence>
<protein>
    <submittedName>
        <fullName evidence="2">Uncharacterized protein</fullName>
    </submittedName>
</protein>
<sequence length="195" mass="21193">MVDDRDVADLLTTAAEYGVKVVEIGDWAQLKAIGVDGGFKRAHEIVDGLELSENRRQKDTRNGPRWRRGWTAAAVPRCRCSPSTAASTRSVRPTVPMALPGLSSPAVAERPWREEQLRVGGTAAPGRRQRGGDVGRGTSAGERSGRARCRPTGWRHQPQASWATSTPDRQAVRPGRVVLGDVTCLNFFCFSGSSR</sequence>